<dbReference type="Proteomes" id="UP001055879">
    <property type="component" value="Linkage Group LG03"/>
</dbReference>
<sequence length="725" mass="79600">MGRSTGYCFKIIACGSSSSSESVDRDDLDASSENKGSDKRGWSFRKRSAGHRVLSNTVITEIPSSENKISELVITNSEAPVSSSISEKTAANQWTEELPRVSSSTTKGSTVSKAADEDDIKYDSSSDETFIIVIQAAVRKFLAERELLRLKRVVKLQAAVRGHLVRCHAAGALRCIQSIVKMQALVRAHQANLSVERSSLGKKEKRDSTTKPHPTYISIEKLLSNGFASQLLESTPRTKQINIKCDPSKYDSAWKWLERWNSVSSPEVMGPLSRKKEQNKVDDVTSEGGKAMPSNCELTDAKLDFLFDENKRSSTGSQIARTLSPEKPVAEAEQPKRPAKRVATEQADSEGRKSGFGSRKASNPAFIAAHSRFEELTSKSNSLRSVSSSYQEHVVDSPADNGLSTLQNSMPTRNAEPAEPLVYQSLRVGQTGGSECGTELSITSMLDSPDPSEVGNIEYDKEAKVLDQEAEDHALLGTELTHSISVFSEKYDGNLGADSEHLKPDDNTDIAQPIEENTSNTDIELEPETGCQVYKSNVHKEMETEMHHQVEKLSPEASPRSLIKAPESQETPSSQISTNNKIRTDRKVSGQKPKSWSNSKKSPASSSLRSSLENLPRDPKPGKRRNSFGSQSSDQIDQEPRDSSCSNSIPSYMQVTESARAKALANNSPKSSLDMQGKEAYMKKRHSLPAAVNGRHGSPRLKRSSPQAPQTTKGSDNRAERKWQN</sequence>
<evidence type="ECO:0000313" key="2">
    <source>
        <dbReference type="Proteomes" id="UP001055879"/>
    </source>
</evidence>
<organism evidence="1 2">
    <name type="scientific">Arctium lappa</name>
    <name type="common">Greater burdock</name>
    <name type="synonym">Lappa major</name>
    <dbReference type="NCBI Taxonomy" id="4217"/>
    <lineage>
        <taxon>Eukaryota</taxon>
        <taxon>Viridiplantae</taxon>
        <taxon>Streptophyta</taxon>
        <taxon>Embryophyta</taxon>
        <taxon>Tracheophyta</taxon>
        <taxon>Spermatophyta</taxon>
        <taxon>Magnoliopsida</taxon>
        <taxon>eudicotyledons</taxon>
        <taxon>Gunneridae</taxon>
        <taxon>Pentapetalae</taxon>
        <taxon>asterids</taxon>
        <taxon>campanulids</taxon>
        <taxon>Asterales</taxon>
        <taxon>Asteraceae</taxon>
        <taxon>Carduoideae</taxon>
        <taxon>Cardueae</taxon>
        <taxon>Arctiinae</taxon>
        <taxon>Arctium</taxon>
    </lineage>
</organism>
<reference evidence="2" key="1">
    <citation type="journal article" date="2022" name="Mol. Ecol. Resour.">
        <title>The genomes of chicory, endive, great burdock and yacon provide insights into Asteraceae palaeo-polyploidization history and plant inulin production.</title>
        <authorList>
            <person name="Fan W."/>
            <person name="Wang S."/>
            <person name="Wang H."/>
            <person name="Wang A."/>
            <person name="Jiang F."/>
            <person name="Liu H."/>
            <person name="Zhao H."/>
            <person name="Xu D."/>
            <person name="Zhang Y."/>
        </authorList>
    </citation>
    <scope>NUCLEOTIDE SEQUENCE [LARGE SCALE GENOMIC DNA]</scope>
    <source>
        <strain evidence="2">cv. Niubang</strain>
    </source>
</reference>
<dbReference type="EMBL" id="CM042049">
    <property type="protein sequence ID" value="KAI3745976.1"/>
    <property type="molecule type" value="Genomic_DNA"/>
</dbReference>
<keyword evidence="2" id="KW-1185">Reference proteome</keyword>
<accession>A0ACB9DI91</accession>
<gene>
    <name evidence="1" type="ORF">L6452_08391</name>
</gene>
<reference evidence="1 2" key="2">
    <citation type="journal article" date="2022" name="Mol. Ecol. Resour.">
        <title>The genomes of chicory, endive, great burdock and yacon provide insights into Asteraceae paleo-polyploidization history and plant inulin production.</title>
        <authorList>
            <person name="Fan W."/>
            <person name="Wang S."/>
            <person name="Wang H."/>
            <person name="Wang A."/>
            <person name="Jiang F."/>
            <person name="Liu H."/>
            <person name="Zhao H."/>
            <person name="Xu D."/>
            <person name="Zhang Y."/>
        </authorList>
    </citation>
    <scope>NUCLEOTIDE SEQUENCE [LARGE SCALE GENOMIC DNA]</scope>
    <source>
        <strain evidence="2">cv. Niubang</strain>
    </source>
</reference>
<name>A0ACB9DI91_ARCLA</name>
<proteinExistence type="predicted"/>
<protein>
    <submittedName>
        <fullName evidence="1">Uncharacterized protein</fullName>
    </submittedName>
</protein>
<evidence type="ECO:0000313" key="1">
    <source>
        <dbReference type="EMBL" id="KAI3745976.1"/>
    </source>
</evidence>
<comment type="caution">
    <text evidence="1">The sequence shown here is derived from an EMBL/GenBank/DDBJ whole genome shotgun (WGS) entry which is preliminary data.</text>
</comment>